<dbReference type="Proteomes" id="UP000595437">
    <property type="component" value="Chromosome 4"/>
</dbReference>
<feature type="non-terminal residue" evidence="1">
    <location>
        <position position="1"/>
    </location>
</feature>
<dbReference type="EMBL" id="CP045893">
    <property type="protein sequence ID" value="QQP53661.1"/>
    <property type="molecule type" value="Genomic_DNA"/>
</dbReference>
<organism evidence="1 2">
    <name type="scientific">Caligus rogercresseyi</name>
    <name type="common">Sea louse</name>
    <dbReference type="NCBI Taxonomy" id="217165"/>
    <lineage>
        <taxon>Eukaryota</taxon>
        <taxon>Metazoa</taxon>
        <taxon>Ecdysozoa</taxon>
        <taxon>Arthropoda</taxon>
        <taxon>Crustacea</taxon>
        <taxon>Multicrustacea</taxon>
        <taxon>Hexanauplia</taxon>
        <taxon>Copepoda</taxon>
        <taxon>Siphonostomatoida</taxon>
        <taxon>Caligidae</taxon>
        <taxon>Caligus</taxon>
    </lineage>
</organism>
<proteinExistence type="predicted"/>
<accession>A0A7T8QSM7</accession>
<sequence>ERQKKIDSILSDSSSFLQTFTAEVFNSYRIAEVAESEMAKKVEAESDPLSRLKNPLIQGKYSAKSISKIIHNDSVFTRPNDILNCFYSQFQKVVHSNFTNYPRQRKIRACKIYTLEKIKSYIKKKFNGKKASGVD</sequence>
<feature type="non-terminal residue" evidence="1">
    <location>
        <position position="135"/>
    </location>
</feature>
<evidence type="ECO:0000313" key="1">
    <source>
        <dbReference type="EMBL" id="QQP53661.1"/>
    </source>
</evidence>
<reference evidence="2" key="1">
    <citation type="submission" date="2021-01" db="EMBL/GenBank/DDBJ databases">
        <title>Caligus Genome Assembly.</title>
        <authorList>
            <person name="Gallardo-Escarate C."/>
        </authorList>
    </citation>
    <scope>NUCLEOTIDE SEQUENCE [LARGE SCALE GENOMIC DNA]</scope>
</reference>
<keyword evidence="2" id="KW-1185">Reference proteome</keyword>
<protein>
    <submittedName>
        <fullName evidence="1">Uncharacterized protein</fullName>
    </submittedName>
</protein>
<evidence type="ECO:0000313" key="2">
    <source>
        <dbReference type="Proteomes" id="UP000595437"/>
    </source>
</evidence>
<name>A0A7T8QSM7_CALRO</name>
<gene>
    <name evidence="1" type="ORF">FKW44_006206</name>
</gene>
<dbReference type="AlphaFoldDB" id="A0A7T8QSM7"/>